<dbReference type="EMBL" id="KV924638">
    <property type="protein sequence ID" value="PIO38503.1"/>
    <property type="molecule type" value="Genomic_DNA"/>
</dbReference>
<protein>
    <submittedName>
        <fullName evidence="2">Uncharacterized protein</fullName>
    </submittedName>
</protein>
<feature type="signal peptide" evidence="1">
    <location>
        <begin position="1"/>
        <end position="18"/>
    </location>
</feature>
<proteinExistence type="predicted"/>
<reference evidence="3" key="1">
    <citation type="journal article" date="2017" name="Nat. Commun.">
        <title>The North American bullfrog draft genome provides insight into hormonal regulation of long noncoding RNA.</title>
        <authorList>
            <person name="Hammond S.A."/>
            <person name="Warren R.L."/>
            <person name="Vandervalk B.P."/>
            <person name="Kucuk E."/>
            <person name="Khan H."/>
            <person name="Gibb E.A."/>
            <person name="Pandoh P."/>
            <person name="Kirk H."/>
            <person name="Zhao Y."/>
            <person name="Jones M."/>
            <person name="Mungall A.J."/>
            <person name="Coope R."/>
            <person name="Pleasance S."/>
            <person name="Moore R.A."/>
            <person name="Holt R.A."/>
            <person name="Round J.M."/>
            <person name="Ohora S."/>
            <person name="Walle B.V."/>
            <person name="Veldhoen N."/>
            <person name="Helbing C.C."/>
            <person name="Birol I."/>
        </authorList>
    </citation>
    <scope>NUCLEOTIDE SEQUENCE [LARGE SCALE GENOMIC DNA]</scope>
</reference>
<keyword evidence="1" id="KW-0732">Signal</keyword>
<dbReference type="AlphaFoldDB" id="A0A2G9SEI2"/>
<feature type="chain" id="PRO_5014288731" evidence="1">
    <location>
        <begin position="19"/>
        <end position="47"/>
    </location>
</feature>
<evidence type="ECO:0000256" key="1">
    <source>
        <dbReference type="SAM" id="SignalP"/>
    </source>
</evidence>
<accession>A0A2G9SEI2</accession>
<gene>
    <name evidence="2" type="ORF">AB205_0058190</name>
</gene>
<sequence length="47" mass="5742">MTTTMMTMMIMLLQKVLLKIHLRLQILYGRCRNWKMQLQEMQLCIRG</sequence>
<reference evidence="2" key="2">
    <citation type="submission" date="2017-08" db="EMBL/GenBank/DDBJ databases">
        <title>Assembly of the North American Bullfrog Genome.</title>
        <authorList>
            <person name="Warren R.L."/>
            <person name="Vandervalk B.P."/>
            <person name="Kucuk E."/>
            <person name="Birol I."/>
            <person name="Helbing C."/>
            <person name="Pandoh P."/>
            <person name="Behsaz B."/>
            <person name="Mohamadi H."/>
            <person name="Chu J."/>
            <person name="Jackman S."/>
            <person name="Hammond S.A."/>
            <person name="Veldhoen N."/>
            <person name="Kirk H."/>
            <person name="Zhao Y."/>
            <person name="Coope R."/>
            <person name="Pleasance S."/>
            <person name="Moore R."/>
            <person name="Holt R."/>
        </authorList>
    </citation>
    <scope>NUCLEOTIDE SEQUENCE</scope>
    <source>
        <strain evidence="2">Bruno</strain>
        <tissue evidence="2">Liver</tissue>
    </source>
</reference>
<name>A0A2G9SEI2_AQUCT</name>
<evidence type="ECO:0000313" key="2">
    <source>
        <dbReference type="EMBL" id="PIO38504.1"/>
    </source>
</evidence>
<dbReference type="EMBL" id="KV924638">
    <property type="protein sequence ID" value="PIO38504.1"/>
    <property type="molecule type" value="Genomic_DNA"/>
</dbReference>
<keyword evidence="3" id="KW-1185">Reference proteome</keyword>
<dbReference type="Proteomes" id="UP000228934">
    <property type="component" value="Unassembled WGS sequence"/>
</dbReference>
<organism evidence="2 3">
    <name type="scientific">Aquarana catesbeiana</name>
    <name type="common">American bullfrog</name>
    <name type="synonym">Rana catesbeiana</name>
    <dbReference type="NCBI Taxonomy" id="8400"/>
    <lineage>
        <taxon>Eukaryota</taxon>
        <taxon>Metazoa</taxon>
        <taxon>Chordata</taxon>
        <taxon>Craniata</taxon>
        <taxon>Vertebrata</taxon>
        <taxon>Euteleostomi</taxon>
        <taxon>Amphibia</taxon>
        <taxon>Batrachia</taxon>
        <taxon>Anura</taxon>
        <taxon>Neobatrachia</taxon>
        <taxon>Ranoidea</taxon>
        <taxon>Ranidae</taxon>
        <taxon>Aquarana</taxon>
    </lineage>
</organism>
<evidence type="ECO:0000313" key="3">
    <source>
        <dbReference type="Proteomes" id="UP000228934"/>
    </source>
</evidence>